<reference evidence="2" key="1">
    <citation type="journal article" date="2014" name="Int. J. Syst. Evol. Microbiol.">
        <title>Complete genome sequence of Corynebacterium casei LMG S-19264T (=DSM 44701T), isolated from a smear-ripened cheese.</title>
        <authorList>
            <consortium name="US DOE Joint Genome Institute (JGI-PGF)"/>
            <person name="Walter F."/>
            <person name="Albersmeier A."/>
            <person name="Kalinowski J."/>
            <person name="Ruckert C."/>
        </authorList>
    </citation>
    <scope>NUCLEOTIDE SEQUENCE</scope>
    <source>
        <strain evidence="2">KCTC 22164</strain>
    </source>
</reference>
<dbReference type="GO" id="GO:0016020">
    <property type="term" value="C:membrane"/>
    <property type="evidence" value="ECO:0007669"/>
    <property type="project" value="TreeGrafter"/>
</dbReference>
<keyword evidence="2" id="KW-0378">Hydrolase</keyword>
<dbReference type="GO" id="GO:0046464">
    <property type="term" value="P:acylglycerol catabolic process"/>
    <property type="evidence" value="ECO:0007669"/>
    <property type="project" value="TreeGrafter"/>
</dbReference>
<evidence type="ECO:0000313" key="3">
    <source>
        <dbReference type="Proteomes" id="UP000631300"/>
    </source>
</evidence>
<dbReference type="Pfam" id="PF12697">
    <property type="entry name" value="Abhydrolase_6"/>
    <property type="match status" value="1"/>
</dbReference>
<dbReference type="Gene3D" id="3.40.50.1820">
    <property type="entry name" value="alpha/beta hydrolase"/>
    <property type="match status" value="1"/>
</dbReference>
<evidence type="ECO:0000259" key="1">
    <source>
        <dbReference type="Pfam" id="PF12697"/>
    </source>
</evidence>
<reference evidence="2" key="2">
    <citation type="submission" date="2020-09" db="EMBL/GenBank/DDBJ databases">
        <authorList>
            <person name="Sun Q."/>
            <person name="Kim S."/>
        </authorList>
    </citation>
    <scope>NUCLEOTIDE SEQUENCE</scope>
    <source>
        <strain evidence="2">KCTC 22164</strain>
    </source>
</reference>
<dbReference type="EMBL" id="BMXP01000001">
    <property type="protein sequence ID" value="GGW76563.1"/>
    <property type="molecule type" value="Genomic_DNA"/>
</dbReference>
<feature type="domain" description="AB hydrolase-1" evidence="1">
    <location>
        <begin position="12"/>
        <end position="256"/>
    </location>
</feature>
<accession>A0A918JGX6</accession>
<dbReference type="Proteomes" id="UP000631300">
    <property type="component" value="Unassembled WGS sequence"/>
</dbReference>
<dbReference type="SUPFAM" id="SSF53474">
    <property type="entry name" value="alpha/beta-Hydrolases"/>
    <property type="match status" value="1"/>
</dbReference>
<dbReference type="InterPro" id="IPR000073">
    <property type="entry name" value="AB_hydrolase_1"/>
</dbReference>
<comment type="caution">
    <text evidence="2">The sequence shown here is derived from an EMBL/GenBank/DDBJ whole genome shotgun (WGS) entry which is preliminary data.</text>
</comment>
<keyword evidence="3" id="KW-1185">Reference proteome</keyword>
<dbReference type="GO" id="GO:0047372">
    <property type="term" value="F:monoacylglycerol lipase activity"/>
    <property type="evidence" value="ECO:0007669"/>
    <property type="project" value="TreeGrafter"/>
</dbReference>
<organism evidence="2 3">
    <name type="scientific">Alteromonas halophila</name>
    <dbReference type="NCBI Taxonomy" id="516698"/>
    <lineage>
        <taxon>Bacteria</taxon>
        <taxon>Pseudomonadati</taxon>
        <taxon>Pseudomonadota</taxon>
        <taxon>Gammaproteobacteria</taxon>
        <taxon>Alteromonadales</taxon>
        <taxon>Alteromonadaceae</taxon>
        <taxon>Alteromonas/Salinimonas group</taxon>
        <taxon>Alteromonas</taxon>
    </lineage>
</organism>
<gene>
    <name evidence="2" type="ORF">GCM10007391_06560</name>
</gene>
<name>A0A918JGX6_9ALTE</name>
<dbReference type="AlphaFoldDB" id="A0A918JGX6"/>
<dbReference type="PANTHER" id="PTHR43798">
    <property type="entry name" value="MONOACYLGLYCEROL LIPASE"/>
    <property type="match status" value="1"/>
</dbReference>
<protein>
    <submittedName>
        <fullName evidence="2">Alpha/beta hydrolase</fullName>
    </submittedName>
</protein>
<proteinExistence type="predicted"/>
<dbReference type="InterPro" id="IPR029058">
    <property type="entry name" value="AB_hydrolase_fold"/>
</dbReference>
<sequence>MALSGTTPCFHFAHANGFPASSYNTLFSYLPADWTRLNVEQFGHAPRWPVNKNWQNQVAELIEHVKRERPQGGVYAVGHSFGAVISYMAVCEAPELFNGLIMFDPPLVTGPLRHMIRLAKKTPLIDRLTPAGLSKNRCTQWPEETSLTDYFSKKGLFRHMDRRCVNDYVNAVAVKEKHGWTLGFDAKVETAIFRHVPHNLHRYAGRLTRPAVLVTGEQTTVCTPTMRNRFIRDNHLNHQTLPGGHMFPLEHPRKTASFIEEQLLHWQRHQD</sequence>
<dbReference type="RefSeq" id="WP_229804981.1">
    <property type="nucleotide sequence ID" value="NZ_BMXP01000001.1"/>
</dbReference>
<dbReference type="PANTHER" id="PTHR43798:SF33">
    <property type="entry name" value="HYDROLASE, PUTATIVE (AFU_ORTHOLOGUE AFUA_2G14860)-RELATED"/>
    <property type="match status" value="1"/>
</dbReference>
<evidence type="ECO:0000313" key="2">
    <source>
        <dbReference type="EMBL" id="GGW76563.1"/>
    </source>
</evidence>
<dbReference type="InterPro" id="IPR050266">
    <property type="entry name" value="AB_hydrolase_sf"/>
</dbReference>